<dbReference type="InterPro" id="IPR008978">
    <property type="entry name" value="HSP20-like_chaperone"/>
</dbReference>
<feature type="repeat" description="TPR" evidence="11">
    <location>
        <begin position="367"/>
        <end position="400"/>
    </location>
</feature>
<dbReference type="GO" id="GO:0036158">
    <property type="term" value="P:outer dynein arm assembly"/>
    <property type="evidence" value="ECO:0007669"/>
    <property type="project" value="TreeGrafter"/>
</dbReference>
<keyword evidence="5 11" id="KW-0802">TPR repeat</keyword>
<dbReference type="PANTHER" id="PTHR46492">
    <property type="entry name" value="DYNEIN ASSEMBLY FACTOR 4, AXONEMAL"/>
    <property type="match status" value="1"/>
</dbReference>
<dbReference type="Gene3D" id="2.60.40.790">
    <property type="match status" value="1"/>
</dbReference>
<organism evidence="14 15">
    <name type="scientific">Anthoscopus minutus</name>
    <name type="common">Southern penduline-tit</name>
    <dbReference type="NCBI Taxonomy" id="156561"/>
    <lineage>
        <taxon>Eukaryota</taxon>
        <taxon>Metazoa</taxon>
        <taxon>Chordata</taxon>
        <taxon>Craniata</taxon>
        <taxon>Vertebrata</taxon>
        <taxon>Euteleostomi</taxon>
        <taxon>Archelosauria</taxon>
        <taxon>Archosauria</taxon>
        <taxon>Dinosauria</taxon>
        <taxon>Saurischia</taxon>
        <taxon>Theropoda</taxon>
        <taxon>Coelurosauria</taxon>
        <taxon>Aves</taxon>
        <taxon>Neognathae</taxon>
        <taxon>Neoaves</taxon>
        <taxon>Telluraves</taxon>
        <taxon>Australaves</taxon>
        <taxon>Passeriformes</taxon>
        <taxon>Paridae</taxon>
        <taxon>Anthoscopus</taxon>
    </lineage>
</organism>
<evidence type="ECO:0000313" key="14">
    <source>
        <dbReference type="EMBL" id="NXQ54986.1"/>
    </source>
</evidence>
<dbReference type="GO" id="GO:0120293">
    <property type="term" value="C:dynein axonemal particle"/>
    <property type="evidence" value="ECO:0007669"/>
    <property type="project" value="UniProtKB-SubCell"/>
</dbReference>
<dbReference type="EMBL" id="VWYI01012405">
    <property type="protein sequence ID" value="NXQ54986.1"/>
    <property type="molecule type" value="Genomic_DNA"/>
</dbReference>
<evidence type="ECO:0000256" key="6">
    <source>
        <dbReference type="ARBA" id="ARBA00022902"/>
    </source>
</evidence>
<dbReference type="Proteomes" id="UP000554720">
    <property type="component" value="Unassembled WGS sequence"/>
</dbReference>
<evidence type="ECO:0000256" key="5">
    <source>
        <dbReference type="ARBA" id="ARBA00022803"/>
    </source>
</evidence>
<keyword evidence="8" id="KW-0966">Cell projection</keyword>
<feature type="non-terminal residue" evidence="14">
    <location>
        <position position="421"/>
    </location>
</feature>
<proteinExistence type="predicted"/>
<dbReference type="CDD" id="cd06469">
    <property type="entry name" value="p23_DYX1C1_like"/>
    <property type="match status" value="1"/>
</dbReference>
<evidence type="ECO:0000256" key="10">
    <source>
        <dbReference type="ARBA" id="ARBA00024430"/>
    </source>
</evidence>
<evidence type="ECO:0000259" key="13">
    <source>
        <dbReference type="PROSITE" id="PS51203"/>
    </source>
</evidence>
<dbReference type="InterPro" id="IPR052004">
    <property type="entry name" value="Dynein_assembly_factor_4"/>
</dbReference>
<dbReference type="InterPro" id="IPR037894">
    <property type="entry name" value="CS_DYX1C1"/>
</dbReference>
<comment type="subcellular location">
    <subcellularLocation>
        <location evidence="2">Cell projection</location>
        <location evidence="2">Neuron projection</location>
    </subcellularLocation>
    <subcellularLocation>
        <location evidence="9">Dynein axonemal particle</location>
    </subcellularLocation>
    <subcellularLocation>
        <location evidence="1">Nucleus</location>
    </subcellularLocation>
</comment>
<dbReference type="SMART" id="SM00028">
    <property type="entry name" value="TPR"/>
    <property type="match status" value="3"/>
</dbReference>
<dbReference type="AlphaFoldDB" id="A0A7L2DZ27"/>
<evidence type="ECO:0000313" key="15">
    <source>
        <dbReference type="Proteomes" id="UP000554720"/>
    </source>
</evidence>
<dbReference type="SUPFAM" id="SSF48452">
    <property type="entry name" value="TPR-like"/>
    <property type="match status" value="1"/>
</dbReference>
<dbReference type="InterPro" id="IPR011990">
    <property type="entry name" value="TPR-like_helical_dom_sf"/>
</dbReference>
<evidence type="ECO:0000256" key="1">
    <source>
        <dbReference type="ARBA" id="ARBA00004123"/>
    </source>
</evidence>
<dbReference type="GO" id="GO:0030331">
    <property type="term" value="F:nuclear estrogen receptor binding"/>
    <property type="evidence" value="ECO:0007669"/>
    <property type="project" value="TreeGrafter"/>
</dbReference>
<reference evidence="14 15" key="1">
    <citation type="submission" date="2019-09" db="EMBL/GenBank/DDBJ databases">
        <title>Bird 10,000 Genomes (B10K) Project - Family phase.</title>
        <authorList>
            <person name="Zhang G."/>
        </authorList>
    </citation>
    <scope>NUCLEOTIDE SEQUENCE [LARGE SCALE GENOMIC DNA]</scope>
    <source>
        <strain evidence="14">B10K-DU-011-42</strain>
        <tissue evidence="14">Muscle</tissue>
    </source>
</reference>
<feature type="domain" description="CS" evidence="13">
    <location>
        <begin position="3"/>
        <end position="87"/>
    </location>
</feature>
<dbReference type="FunFam" id="1.25.40.10:FF:000176">
    <property type="entry name" value="dynein assembly factor 4, axonemal isoform X1"/>
    <property type="match status" value="1"/>
</dbReference>
<evidence type="ECO:0000256" key="2">
    <source>
        <dbReference type="ARBA" id="ARBA00004487"/>
    </source>
</evidence>
<keyword evidence="7" id="KW-0539">Nucleus</keyword>
<keyword evidence="4" id="KW-0677">Repeat</keyword>
<dbReference type="InterPro" id="IPR019734">
    <property type="entry name" value="TPR_rpt"/>
</dbReference>
<dbReference type="Gene3D" id="1.25.40.10">
    <property type="entry name" value="Tetratricopeptide repeat domain"/>
    <property type="match status" value="1"/>
</dbReference>
<dbReference type="GO" id="GO:0007507">
    <property type="term" value="P:heart development"/>
    <property type="evidence" value="ECO:0007669"/>
    <property type="project" value="TreeGrafter"/>
</dbReference>
<evidence type="ECO:0000256" key="11">
    <source>
        <dbReference type="PROSITE-ProRule" id="PRU00339"/>
    </source>
</evidence>
<protein>
    <recommendedName>
        <fullName evidence="10">Dynein axonemal assembly factor 4</fullName>
    </recommendedName>
</protein>
<dbReference type="GO" id="GO:0005576">
    <property type="term" value="C:extracellular region"/>
    <property type="evidence" value="ECO:0007669"/>
    <property type="project" value="GOC"/>
</dbReference>
<dbReference type="SUPFAM" id="SSF49764">
    <property type="entry name" value="HSP20-like chaperones"/>
    <property type="match status" value="1"/>
</dbReference>
<keyword evidence="3" id="KW-0963">Cytoplasm</keyword>
<dbReference type="OrthoDB" id="348005at2759"/>
<evidence type="ECO:0000256" key="8">
    <source>
        <dbReference type="ARBA" id="ARBA00023273"/>
    </source>
</evidence>
<evidence type="ECO:0000256" key="4">
    <source>
        <dbReference type="ARBA" id="ARBA00022737"/>
    </source>
</evidence>
<comment type="caution">
    <text evidence="14">The sequence shown here is derived from an EMBL/GenBank/DDBJ whole genome shotgun (WGS) entry which is preliminary data.</text>
</comment>
<dbReference type="InterPro" id="IPR007052">
    <property type="entry name" value="CS_dom"/>
</dbReference>
<dbReference type="GO" id="GO:0005634">
    <property type="term" value="C:nucleus"/>
    <property type="evidence" value="ECO:0007669"/>
    <property type="project" value="UniProtKB-SubCell"/>
</dbReference>
<dbReference type="Pfam" id="PF04969">
    <property type="entry name" value="CS"/>
    <property type="match status" value="1"/>
</dbReference>
<accession>A0A7L2DZ27</accession>
<evidence type="ECO:0000256" key="3">
    <source>
        <dbReference type="ARBA" id="ARBA00022490"/>
    </source>
</evidence>
<evidence type="ECO:0000256" key="7">
    <source>
        <dbReference type="ARBA" id="ARBA00023242"/>
    </source>
</evidence>
<dbReference type="GO" id="GO:0043005">
    <property type="term" value="C:neuron projection"/>
    <property type="evidence" value="ECO:0007669"/>
    <property type="project" value="UniProtKB-SubCell"/>
</dbReference>
<keyword evidence="6" id="KW-0524">Neurogenesis</keyword>
<keyword evidence="12" id="KW-0175">Coiled coil</keyword>
<keyword evidence="15" id="KW-1185">Reference proteome</keyword>
<dbReference type="FunFam" id="2.60.40.790:FF:000015">
    <property type="entry name" value="dynein assembly factor 4, axonemal isoform X1"/>
    <property type="match status" value="1"/>
</dbReference>
<evidence type="ECO:0000256" key="12">
    <source>
        <dbReference type="SAM" id="Coils"/>
    </source>
</evidence>
<dbReference type="GO" id="GO:0007368">
    <property type="term" value="P:determination of left/right symmetry"/>
    <property type="evidence" value="ECO:0007669"/>
    <property type="project" value="TreeGrafter"/>
</dbReference>
<feature type="non-terminal residue" evidence="14">
    <location>
        <position position="1"/>
    </location>
</feature>
<feature type="coiled-coil region" evidence="12">
    <location>
        <begin position="88"/>
        <end position="165"/>
    </location>
</feature>
<dbReference type="GO" id="GO:0036159">
    <property type="term" value="P:inner dynein arm assembly"/>
    <property type="evidence" value="ECO:0007669"/>
    <property type="project" value="TreeGrafter"/>
</dbReference>
<dbReference type="GO" id="GO:0003351">
    <property type="term" value="P:epithelial cilium movement involved in extracellular fluid movement"/>
    <property type="evidence" value="ECO:0007669"/>
    <property type="project" value="TreeGrafter"/>
</dbReference>
<dbReference type="PANTHER" id="PTHR46492:SF1">
    <property type="entry name" value="DYNEIN AXONEMAL ASSEMBLY FACTOR 4"/>
    <property type="match status" value="1"/>
</dbReference>
<dbReference type="PROSITE" id="PS51203">
    <property type="entry name" value="CS"/>
    <property type="match status" value="1"/>
</dbReference>
<gene>
    <name evidence="14" type="primary">Dnaaf4</name>
    <name evidence="14" type="ORF">ANTMIN_R07645</name>
</gene>
<dbReference type="GO" id="GO:0007399">
    <property type="term" value="P:nervous system development"/>
    <property type="evidence" value="ECO:0007669"/>
    <property type="project" value="UniProtKB-KW"/>
</dbReference>
<dbReference type="PROSITE" id="PS50005">
    <property type="entry name" value="TPR"/>
    <property type="match status" value="1"/>
</dbReference>
<evidence type="ECO:0000256" key="9">
    <source>
        <dbReference type="ARBA" id="ARBA00024190"/>
    </source>
</evidence>
<name>A0A7L2DZ27_ANTMN</name>
<sequence>MPVWLREHSWRQTLSAVYLSLPLRGARVTPANIFCSEQYLKVSIPPFLFEAILYAPIDDTNSTAKIGNGNIFFTLYKKEPAIWDSLTLVNANKEKLQYLRENAVLKAQEKAKEETEAKKIAKQENKKYALEATMKVEEAERKRIEDLKEKERQKVAEELELWKNQQKDGDEYKSIQKRGGLHQEKEPLIERKNEKMNKTQIPNEGTSKTRLKSTKGHGSIFSQNLKEELLPAPRAAATIEVSFTPRVFPTALRESRVAEEEEWLHKQAEARRVINSDLSELEDLKEEEKNPDWLKDKGNKMFAMGDYLGAVNAYNLAVRLNNKLPLLYLNRAACHLKLRNLHKAIEDSSKALELLTPPVPDNENARVKAHVRRGTAFCQLELYTEGLQDYEAALKIDPRNKNIEKDAEKIRHLIQGTMQSS</sequence>